<reference evidence="2 3" key="1">
    <citation type="journal article" date="2018" name="Appl. Microbiol. Biotechnol.">
        <title>Co-cultivation of the strictly anaerobic methanogen Methanosarcina barkeri with aerobic methanotrophs in an oxygen-limited membrane bioreactor.</title>
        <authorList>
            <person name="In 't Zandt M.H."/>
            <person name="van den Bosch T.J.M."/>
            <person name="Rijkers R."/>
            <person name="van Kessel M.A.H.J."/>
            <person name="Jetten M.S.M."/>
            <person name="Welte C.U."/>
        </authorList>
    </citation>
    <scope>NUCLEOTIDE SEQUENCE [LARGE SCALE GENOMIC DNA]</scope>
    <source>
        <strain evidence="2 3">DSM 17706</strain>
    </source>
</reference>
<feature type="transmembrane region" description="Helical" evidence="1">
    <location>
        <begin position="41"/>
        <end position="66"/>
    </location>
</feature>
<protein>
    <submittedName>
        <fullName evidence="2">Uncharacterized protein</fullName>
    </submittedName>
</protein>
<dbReference type="EMBL" id="PUIV01000023">
    <property type="protein sequence ID" value="PWB93361.1"/>
    <property type="molecule type" value="Genomic_DNA"/>
</dbReference>
<evidence type="ECO:0000313" key="3">
    <source>
        <dbReference type="Proteomes" id="UP000245137"/>
    </source>
</evidence>
<proteinExistence type="predicted"/>
<sequence length="148" mass="16001">MNQDLSVFITPFALVIGCALIAAGGLYFIDIQFLKSRLQAVAALVAGAIILAALEVVLAGSSVSFFKAQQVQTSACELEGESAHPEARLGVDVQIIHKHILACMQEAGYEWSPTHRNCKDAPVATNPYCYLPVAGFDRTITAFQLRFE</sequence>
<evidence type="ECO:0000313" key="2">
    <source>
        <dbReference type="EMBL" id="PWB93361.1"/>
    </source>
</evidence>
<accession>A0A2U1SP18</accession>
<name>A0A2U1SP18_METSR</name>
<keyword evidence="1" id="KW-0812">Transmembrane</keyword>
<dbReference type="AlphaFoldDB" id="A0A2U1SP18"/>
<keyword evidence="3" id="KW-1185">Reference proteome</keyword>
<evidence type="ECO:0000256" key="1">
    <source>
        <dbReference type="SAM" id="Phobius"/>
    </source>
</evidence>
<dbReference type="Proteomes" id="UP000245137">
    <property type="component" value="Unassembled WGS sequence"/>
</dbReference>
<gene>
    <name evidence="2" type="ORF">C5689_13635</name>
</gene>
<keyword evidence="1" id="KW-1133">Transmembrane helix</keyword>
<dbReference type="OrthoDB" id="8450418at2"/>
<organism evidence="2 3">
    <name type="scientific">Methylosinus sporium</name>
    <dbReference type="NCBI Taxonomy" id="428"/>
    <lineage>
        <taxon>Bacteria</taxon>
        <taxon>Pseudomonadati</taxon>
        <taxon>Pseudomonadota</taxon>
        <taxon>Alphaproteobacteria</taxon>
        <taxon>Hyphomicrobiales</taxon>
        <taxon>Methylocystaceae</taxon>
        <taxon>Methylosinus</taxon>
    </lineage>
</organism>
<comment type="caution">
    <text evidence="2">The sequence shown here is derived from an EMBL/GenBank/DDBJ whole genome shotgun (WGS) entry which is preliminary data.</text>
</comment>
<feature type="transmembrane region" description="Helical" evidence="1">
    <location>
        <begin position="6"/>
        <end position="29"/>
    </location>
</feature>
<keyword evidence="1" id="KW-0472">Membrane</keyword>